<reference evidence="1 2" key="2">
    <citation type="submission" date="2020-06" db="EMBL/GenBank/DDBJ databases">
        <title>Antribacter stalactiti gen. nov., sp. nov., a new member of the family Nacardiaceae isolated from a cave.</title>
        <authorList>
            <person name="Kim I.S."/>
        </authorList>
    </citation>
    <scope>NUCLEOTIDE SEQUENCE [LARGE SCALE GENOMIC DNA]</scope>
    <source>
        <strain evidence="1 2">YC2-7</strain>
    </source>
</reference>
<accession>A0A848KF00</accession>
<comment type="caution">
    <text evidence="1">The sequence shown here is derived from an EMBL/GenBank/DDBJ whole genome shotgun (WGS) entry which is preliminary data.</text>
</comment>
<protein>
    <submittedName>
        <fullName evidence="1">Acyl-CoA thioesterase</fullName>
    </submittedName>
</protein>
<dbReference type="Pfam" id="PF13279">
    <property type="entry name" value="4HBT_2"/>
    <property type="match status" value="1"/>
</dbReference>
<dbReference type="RefSeq" id="WP_338079726.1">
    <property type="nucleotide sequence ID" value="NZ_VCQU01000002.1"/>
</dbReference>
<name>A0A848KF00_9NOCA</name>
<organism evidence="1 2">
    <name type="scientific">Antrihabitans stalactiti</name>
    <dbReference type="NCBI Taxonomy" id="2584121"/>
    <lineage>
        <taxon>Bacteria</taxon>
        <taxon>Bacillati</taxon>
        <taxon>Actinomycetota</taxon>
        <taxon>Actinomycetes</taxon>
        <taxon>Mycobacteriales</taxon>
        <taxon>Nocardiaceae</taxon>
        <taxon>Antrihabitans</taxon>
    </lineage>
</organism>
<dbReference type="GO" id="GO:0047617">
    <property type="term" value="F:fatty acyl-CoA hydrolase activity"/>
    <property type="evidence" value="ECO:0007669"/>
    <property type="project" value="TreeGrafter"/>
</dbReference>
<dbReference type="CDD" id="cd00586">
    <property type="entry name" value="4HBT"/>
    <property type="match status" value="1"/>
</dbReference>
<evidence type="ECO:0000313" key="2">
    <source>
        <dbReference type="Proteomes" id="UP000535543"/>
    </source>
</evidence>
<dbReference type="PANTHER" id="PTHR31793">
    <property type="entry name" value="4-HYDROXYBENZOYL-COA THIOESTERASE FAMILY MEMBER"/>
    <property type="match status" value="1"/>
</dbReference>
<evidence type="ECO:0000313" key="1">
    <source>
        <dbReference type="EMBL" id="NMN94527.1"/>
    </source>
</evidence>
<dbReference type="InterPro" id="IPR050563">
    <property type="entry name" value="4-hydroxybenzoyl-CoA_TE"/>
</dbReference>
<keyword evidence="2" id="KW-1185">Reference proteome</keyword>
<sequence length="133" mass="15459">MTKVYTCQVEVRWADLDLLGHVNNTKYFEYAMEARVHFYREAISPERRPGAVVLRKADMEYLRPVTTETPSLRIEVFVTHIGTTSYTLRHTMYDGSGEVCARGDAVMVGFDRKTQKPRPIRDEERMALAEYLH</sequence>
<proteinExistence type="predicted"/>
<dbReference type="Proteomes" id="UP000535543">
    <property type="component" value="Unassembled WGS sequence"/>
</dbReference>
<dbReference type="EMBL" id="VCQU01000002">
    <property type="protein sequence ID" value="NMN94527.1"/>
    <property type="molecule type" value="Genomic_DNA"/>
</dbReference>
<dbReference type="InterPro" id="IPR029069">
    <property type="entry name" value="HotDog_dom_sf"/>
</dbReference>
<reference evidence="1 2" key="1">
    <citation type="submission" date="2019-05" db="EMBL/GenBank/DDBJ databases">
        <authorList>
            <person name="Lee S.D."/>
        </authorList>
    </citation>
    <scope>NUCLEOTIDE SEQUENCE [LARGE SCALE GENOMIC DNA]</scope>
    <source>
        <strain evidence="1 2">YC2-7</strain>
    </source>
</reference>
<dbReference type="PANTHER" id="PTHR31793:SF24">
    <property type="entry name" value="LONG-CHAIN ACYL-COA THIOESTERASE FADM"/>
    <property type="match status" value="1"/>
</dbReference>
<dbReference type="SUPFAM" id="SSF54637">
    <property type="entry name" value="Thioesterase/thiol ester dehydrase-isomerase"/>
    <property type="match status" value="1"/>
</dbReference>
<dbReference type="Gene3D" id="3.10.129.10">
    <property type="entry name" value="Hotdog Thioesterase"/>
    <property type="match status" value="1"/>
</dbReference>
<dbReference type="AlphaFoldDB" id="A0A848KF00"/>
<gene>
    <name evidence="1" type="ORF">FGL95_05675</name>
</gene>